<reference evidence="1 2" key="1">
    <citation type="submission" date="2024-01" db="EMBL/GenBank/DDBJ databases">
        <title>The genomes of 5 underutilized Papilionoideae crops provide insights into root nodulation and disease resistanc.</title>
        <authorList>
            <person name="Jiang F."/>
        </authorList>
    </citation>
    <scope>NUCLEOTIDE SEQUENCE [LARGE SCALE GENOMIC DNA]</scope>
    <source>
        <strain evidence="1">LVBAO_FW01</strain>
        <tissue evidence="1">Leaves</tissue>
    </source>
</reference>
<proteinExistence type="predicted"/>
<keyword evidence="2" id="KW-1185">Reference proteome</keyword>
<name>A0AAN9Q7Q7_CANGL</name>
<dbReference type="Proteomes" id="UP001367508">
    <property type="component" value="Unassembled WGS sequence"/>
</dbReference>
<evidence type="ECO:0000313" key="2">
    <source>
        <dbReference type="Proteomes" id="UP001367508"/>
    </source>
</evidence>
<evidence type="ECO:0000313" key="1">
    <source>
        <dbReference type="EMBL" id="KAK7328010.1"/>
    </source>
</evidence>
<gene>
    <name evidence="1" type="ORF">VNO77_22104</name>
</gene>
<organism evidence="1 2">
    <name type="scientific">Canavalia gladiata</name>
    <name type="common">Sword bean</name>
    <name type="synonym">Dolichos gladiatus</name>
    <dbReference type="NCBI Taxonomy" id="3824"/>
    <lineage>
        <taxon>Eukaryota</taxon>
        <taxon>Viridiplantae</taxon>
        <taxon>Streptophyta</taxon>
        <taxon>Embryophyta</taxon>
        <taxon>Tracheophyta</taxon>
        <taxon>Spermatophyta</taxon>
        <taxon>Magnoliopsida</taxon>
        <taxon>eudicotyledons</taxon>
        <taxon>Gunneridae</taxon>
        <taxon>Pentapetalae</taxon>
        <taxon>rosids</taxon>
        <taxon>fabids</taxon>
        <taxon>Fabales</taxon>
        <taxon>Fabaceae</taxon>
        <taxon>Papilionoideae</taxon>
        <taxon>50 kb inversion clade</taxon>
        <taxon>NPAAA clade</taxon>
        <taxon>indigoferoid/millettioid clade</taxon>
        <taxon>Phaseoleae</taxon>
        <taxon>Canavalia</taxon>
    </lineage>
</organism>
<dbReference type="EMBL" id="JAYMYQ010000005">
    <property type="protein sequence ID" value="KAK7328010.1"/>
    <property type="molecule type" value="Genomic_DNA"/>
</dbReference>
<sequence>MNPSPTTTISHCLKVEGMQEVQPALNEFDSFHKSSKGCFKDCNSFDSVSIPQKEFTPSEEVDVAAKFSSLLVSVTKTSSILLIQQLAKGSQIAKSITASEIRLLAKTGKENCVAFIF</sequence>
<dbReference type="AlphaFoldDB" id="A0AAN9Q7Q7"/>
<comment type="caution">
    <text evidence="1">The sequence shown here is derived from an EMBL/GenBank/DDBJ whole genome shotgun (WGS) entry which is preliminary data.</text>
</comment>
<protein>
    <submittedName>
        <fullName evidence="1">Uncharacterized protein</fullName>
    </submittedName>
</protein>
<accession>A0AAN9Q7Q7</accession>